<gene>
    <name evidence="2" type="ORF">A3K91_2011</name>
</gene>
<dbReference type="InterPro" id="IPR036597">
    <property type="entry name" value="Fido-like_dom_sf"/>
</dbReference>
<name>A0ABM5ZZX1_9GAMM</name>
<evidence type="ECO:0000313" key="3">
    <source>
        <dbReference type="Proteomes" id="UP000076104"/>
    </source>
</evidence>
<dbReference type="Pfam" id="PF13776">
    <property type="entry name" value="DUF4172"/>
    <property type="match status" value="1"/>
</dbReference>
<dbReference type="Proteomes" id="UP000076104">
    <property type="component" value="Chromosome"/>
</dbReference>
<dbReference type="EMBL" id="CP014945">
    <property type="protein sequence ID" value="AMT97597.1"/>
    <property type="molecule type" value="Genomic_DNA"/>
</dbReference>
<dbReference type="Gene3D" id="1.10.3290.10">
    <property type="entry name" value="Fido-like domain"/>
    <property type="match status" value="1"/>
</dbReference>
<dbReference type="PANTHER" id="PTHR13504:SF33">
    <property type="entry name" value="FIC FAMILY PROTEIN"/>
    <property type="match status" value="1"/>
</dbReference>
<dbReference type="InterPro" id="IPR003812">
    <property type="entry name" value="Fido"/>
</dbReference>
<dbReference type="PANTHER" id="PTHR13504">
    <property type="entry name" value="FIDO DOMAIN-CONTAINING PROTEIN DDB_G0283145"/>
    <property type="match status" value="1"/>
</dbReference>
<dbReference type="InterPro" id="IPR025230">
    <property type="entry name" value="DUF4172"/>
</dbReference>
<accession>A0ABM5ZZX1</accession>
<dbReference type="SUPFAM" id="SSF140931">
    <property type="entry name" value="Fic-like"/>
    <property type="match status" value="1"/>
</dbReference>
<keyword evidence="3" id="KW-1185">Reference proteome</keyword>
<proteinExistence type="predicted"/>
<reference evidence="2 3" key="1">
    <citation type="submission" date="2016-03" db="EMBL/GenBank/DDBJ databases">
        <title>Genome sequencing of Psychrobacter alimentarius PAMC 27889.</title>
        <authorList>
            <person name="Lee J."/>
            <person name="Kim O.-S."/>
        </authorList>
    </citation>
    <scope>NUCLEOTIDE SEQUENCE [LARGE SCALE GENOMIC DNA]</scope>
    <source>
        <strain evidence="2 3">PAMC 27889</strain>
    </source>
</reference>
<dbReference type="InterPro" id="IPR040198">
    <property type="entry name" value="Fido_containing"/>
</dbReference>
<evidence type="ECO:0000313" key="2">
    <source>
        <dbReference type="EMBL" id="AMT97597.1"/>
    </source>
</evidence>
<protein>
    <submittedName>
        <fullName evidence="2">Cell division protein Fic</fullName>
    </submittedName>
</protein>
<dbReference type="GO" id="GO:0051301">
    <property type="term" value="P:cell division"/>
    <property type="evidence" value="ECO:0007669"/>
    <property type="project" value="UniProtKB-KW"/>
</dbReference>
<keyword evidence="2" id="KW-0131">Cell cycle</keyword>
<organism evidence="2 3">
    <name type="scientific">Psychrobacter alimentarius</name>
    <dbReference type="NCBI Taxonomy" id="261164"/>
    <lineage>
        <taxon>Bacteria</taxon>
        <taxon>Pseudomonadati</taxon>
        <taxon>Pseudomonadota</taxon>
        <taxon>Gammaproteobacteria</taxon>
        <taxon>Moraxellales</taxon>
        <taxon>Moraxellaceae</taxon>
        <taxon>Psychrobacter</taxon>
    </lineage>
</organism>
<keyword evidence="2" id="KW-0132">Cell division</keyword>
<evidence type="ECO:0000259" key="1">
    <source>
        <dbReference type="PROSITE" id="PS51459"/>
    </source>
</evidence>
<sequence>MEIVKTSEIERESLNNERVCSSVARHLGLDNASILTTTREIDAVVETMLNATYHYQQPLQLDDLLGWHRALFPDGYSGLYRIQAGSIRDDSKGPMQVASGGYGREQVHFVAPSAEKLPDELAKFLLWFNTLANEQDDIDLVIKVGIAHLWFVTLHPFDDGNGRLTRAITERMFAKSDNSAQRFYSMLAQILKQRNDYYKILERTQKGDTDITDWLVWFLQTLEQALIAAQMTTDKIINKASFWQTHRTHALNSRQVKMLNILLTDFYGNLTTKKWAVMTKCSIDTALRDINDLIEKGMMQKSEASGRSTSYELVF</sequence>
<dbReference type="PROSITE" id="PS51459">
    <property type="entry name" value="FIDO"/>
    <property type="match status" value="1"/>
</dbReference>
<dbReference type="Pfam" id="PF02661">
    <property type="entry name" value="Fic"/>
    <property type="match status" value="1"/>
</dbReference>
<feature type="domain" description="Fido" evidence="1">
    <location>
        <begin position="59"/>
        <end position="220"/>
    </location>
</feature>